<name>A0A182FE82_ANOAL</name>
<dbReference type="VEuPathDB" id="VectorBase:AALB004823"/>
<reference evidence="2 3" key="1">
    <citation type="journal article" date="2017" name="G3 (Bethesda)">
        <title>The Physical Genome Mapping of Anopheles albimanus Corrected Scaffold Misassemblies and Identified Interarm Rearrangements in Genus Anopheles.</title>
        <authorList>
            <person name="Artemov G.N."/>
            <person name="Peery A.N."/>
            <person name="Jiang X."/>
            <person name="Tu Z."/>
            <person name="Stegniy V.N."/>
            <person name="Sharakhova M.V."/>
            <person name="Sharakhov I.V."/>
        </authorList>
    </citation>
    <scope>NUCLEOTIDE SEQUENCE [LARGE SCALE GENOMIC DNA]</scope>
    <source>
        <strain evidence="2 3">ALBI9_A</strain>
    </source>
</reference>
<feature type="compositionally biased region" description="Basic residues" evidence="1">
    <location>
        <begin position="81"/>
        <end position="92"/>
    </location>
</feature>
<organism evidence="2 3">
    <name type="scientific">Anopheles albimanus</name>
    <name type="common">New world malaria mosquito</name>
    <dbReference type="NCBI Taxonomy" id="7167"/>
    <lineage>
        <taxon>Eukaryota</taxon>
        <taxon>Metazoa</taxon>
        <taxon>Ecdysozoa</taxon>
        <taxon>Arthropoda</taxon>
        <taxon>Hexapoda</taxon>
        <taxon>Insecta</taxon>
        <taxon>Pterygota</taxon>
        <taxon>Neoptera</taxon>
        <taxon>Endopterygota</taxon>
        <taxon>Diptera</taxon>
        <taxon>Nematocera</taxon>
        <taxon>Culicoidea</taxon>
        <taxon>Culicidae</taxon>
        <taxon>Anophelinae</taxon>
        <taxon>Anopheles</taxon>
    </lineage>
</organism>
<keyword evidence="3" id="KW-1185">Reference proteome</keyword>
<feature type="region of interest" description="Disordered" evidence="1">
    <location>
        <begin position="75"/>
        <end position="153"/>
    </location>
</feature>
<dbReference type="EnsemblMetazoa" id="AALB004823-RA">
    <property type="protein sequence ID" value="AALB004823-PA"/>
    <property type="gene ID" value="AALB004823"/>
</dbReference>
<evidence type="ECO:0000313" key="3">
    <source>
        <dbReference type="Proteomes" id="UP000069272"/>
    </source>
</evidence>
<evidence type="ECO:0000256" key="1">
    <source>
        <dbReference type="SAM" id="MobiDB-lite"/>
    </source>
</evidence>
<accession>A0A182FE82</accession>
<reference evidence="2" key="2">
    <citation type="submission" date="2022-08" db="UniProtKB">
        <authorList>
            <consortium name="EnsemblMetazoa"/>
        </authorList>
    </citation>
    <scope>IDENTIFICATION</scope>
    <source>
        <strain evidence="2">STECLA/ALBI9_A</strain>
    </source>
</reference>
<evidence type="ECO:0000313" key="2">
    <source>
        <dbReference type="EnsemblMetazoa" id="AALB004823-PA"/>
    </source>
</evidence>
<dbReference type="AlphaFoldDB" id="A0A182FE82"/>
<proteinExistence type="predicted"/>
<sequence>GSLLRESETSKRCSIPTVIAANEEKHLTTNVSLPSSLQHCLELHSETMKSTISTAHQSSSFNERIRFNRHQGYERFAPPRTSHHHPARRRHWKLEQNERTNERTSQPSAGEFEEVINRRPASELANQPVRTRQSRSSSAGTESENYLRESPVN</sequence>
<dbReference type="Proteomes" id="UP000069272">
    <property type="component" value="Chromosome 3L"/>
</dbReference>
<protein>
    <submittedName>
        <fullName evidence="2">Uncharacterized protein</fullName>
    </submittedName>
</protein>
<feature type="compositionally biased region" description="Basic and acidic residues" evidence="1">
    <location>
        <begin position="93"/>
        <end position="102"/>
    </location>
</feature>
<feature type="compositionally biased region" description="Polar residues" evidence="1">
    <location>
        <begin position="124"/>
        <end position="144"/>
    </location>
</feature>